<evidence type="ECO:0000313" key="2">
    <source>
        <dbReference type="Proteomes" id="UP001163203"/>
    </source>
</evidence>
<organism evidence="1 2">
    <name type="scientific">Amycolatopsis cynarae</name>
    <dbReference type="NCBI Taxonomy" id="2995223"/>
    <lineage>
        <taxon>Bacteria</taxon>
        <taxon>Bacillati</taxon>
        <taxon>Actinomycetota</taxon>
        <taxon>Actinomycetes</taxon>
        <taxon>Pseudonocardiales</taxon>
        <taxon>Pseudonocardiaceae</taxon>
        <taxon>Amycolatopsis</taxon>
    </lineage>
</organism>
<accession>A0ABY7BAA0</accession>
<gene>
    <name evidence="1" type="ORF">ORV05_08440</name>
</gene>
<reference evidence="1" key="1">
    <citation type="submission" date="2022-11" db="EMBL/GenBank/DDBJ databases">
        <authorList>
            <person name="Mo P."/>
        </authorList>
    </citation>
    <scope>NUCLEOTIDE SEQUENCE</scope>
    <source>
        <strain evidence="1">HUAS 11-8</strain>
    </source>
</reference>
<keyword evidence="2" id="KW-1185">Reference proteome</keyword>
<proteinExistence type="predicted"/>
<dbReference type="RefSeq" id="WP_268757881.1">
    <property type="nucleotide sequence ID" value="NZ_CP113836.1"/>
</dbReference>
<name>A0ABY7BAA0_9PSEU</name>
<dbReference type="Proteomes" id="UP001163203">
    <property type="component" value="Chromosome"/>
</dbReference>
<evidence type="ECO:0000313" key="1">
    <source>
        <dbReference type="EMBL" id="WAL67786.1"/>
    </source>
</evidence>
<sequence>MTGEGLLARQDALQEEAEAVHQDLGLDRLGELGKPVRVGSAALGLMVRRDLDLTVICPALDDETADAVARLGAHLIGHPLVRVVTLRDDTGHWNTDPAYPDGLYLGVKYRSPEGKDWNLDIWFVDEPARQPDLAHLETFPPRLTDETRKTVLAIKNAWADNAGYGSEVTGYDIYTAVLDHGVRSPRQFEEWRRARH</sequence>
<protein>
    <submittedName>
        <fullName evidence="1">Uncharacterized protein</fullName>
    </submittedName>
</protein>
<dbReference type="EMBL" id="CP113836">
    <property type="protein sequence ID" value="WAL67786.1"/>
    <property type="molecule type" value="Genomic_DNA"/>
</dbReference>